<evidence type="ECO:0000313" key="4">
    <source>
        <dbReference type="EMBL" id="OCL07534.1"/>
    </source>
</evidence>
<feature type="compositionally biased region" description="Basic and acidic residues" evidence="3">
    <location>
        <begin position="260"/>
        <end position="281"/>
    </location>
</feature>
<sequence>MSNSKKDDFLLCLLRGPEPKEIIQRIEKEHPGLEVKYISVPRVDRSQKNVGGIPEELYARATVLFTLDFLPPTPSAAPNLSLIQFSSAGTNHIVNHPIYTDSKIPLTTASGVHGPQIAEWVIMTTLVQSQSYNSLYEAQKRKEWIHNSYAVKRDMVGQRVGVLGYGSIGRQASHPITSVSPIQPNPSNPSDPIRLDFITQTATTMNTWPVQENEQQSLSRTSRIRSLRARSTASPPISDTPSSSFPGPRKQWRHAVRARPVSESDVRQGRGRAQPERRKLTQDAQPGPILRHSRNRRLARVAKAMGMDVIAYTASPRRTPESKKDKGFIVPGTGDPDGEFPSAWYSGLEKENLHEFLKQKIDLLVISVPLT</sequence>
<keyword evidence="5" id="KW-1185">Reference proteome</keyword>
<gene>
    <name evidence="4" type="ORF">AOQ84DRAFT_364889</name>
</gene>
<dbReference type="EMBL" id="KV749848">
    <property type="protein sequence ID" value="OCL07534.1"/>
    <property type="molecule type" value="Genomic_DNA"/>
</dbReference>
<organism evidence="4 5">
    <name type="scientific">Glonium stellatum</name>
    <dbReference type="NCBI Taxonomy" id="574774"/>
    <lineage>
        <taxon>Eukaryota</taxon>
        <taxon>Fungi</taxon>
        <taxon>Dikarya</taxon>
        <taxon>Ascomycota</taxon>
        <taxon>Pezizomycotina</taxon>
        <taxon>Dothideomycetes</taxon>
        <taxon>Pleosporomycetidae</taxon>
        <taxon>Gloniales</taxon>
        <taxon>Gloniaceae</taxon>
        <taxon>Glonium</taxon>
    </lineage>
</organism>
<keyword evidence="2" id="KW-0520">NAD</keyword>
<dbReference type="SUPFAM" id="SSF52283">
    <property type="entry name" value="Formate/glycerate dehydrogenase catalytic domain-like"/>
    <property type="match status" value="1"/>
</dbReference>
<feature type="region of interest" description="Disordered" evidence="3">
    <location>
        <begin position="206"/>
        <end position="288"/>
    </location>
</feature>
<keyword evidence="1" id="KW-0560">Oxidoreductase</keyword>
<reference evidence="4 5" key="1">
    <citation type="journal article" date="2016" name="Nat. Commun.">
        <title>Ectomycorrhizal ecology is imprinted in the genome of the dominant symbiotic fungus Cenococcum geophilum.</title>
        <authorList>
            <consortium name="DOE Joint Genome Institute"/>
            <person name="Peter M."/>
            <person name="Kohler A."/>
            <person name="Ohm R.A."/>
            <person name="Kuo A."/>
            <person name="Krutzmann J."/>
            <person name="Morin E."/>
            <person name="Arend M."/>
            <person name="Barry K.W."/>
            <person name="Binder M."/>
            <person name="Choi C."/>
            <person name="Clum A."/>
            <person name="Copeland A."/>
            <person name="Grisel N."/>
            <person name="Haridas S."/>
            <person name="Kipfer T."/>
            <person name="LaButti K."/>
            <person name="Lindquist E."/>
            <person name="Lipzen A."/>
            <person name="Maire R."/>
            <person name="Meier B."/>
            <person name="Mihaltcheva S."/>
            <person name="Molinier V."/>
            <person name="Murat C."/>
            <person name="Poggeler S."/>
            <person name="Quandt C.A."/>
            <person name="Sperisen C."/>
            <person name="Tritt A."/>
            <person name="Tisserant E."/>
            <person name="Crous P.W."/>
            <person name="Henrissat B."/>
            <person name="Nehls U."/>
            <person name="Egli S."/>
            <person name="Spatafora J.W."/>
            <person name="Grigoriev I.V."/>
            <person name="Martin F.M."/>
        </authorList>
    </citation>
    <scope>NUCLEOTIDE SEQUENCE [LARGE SCALE GENOMIC DNA]</scope>
    <source>
        <strain evidence="4 5">CBS 207.34</strain>
    </source>
</reference>
<dbReference type="GO" id="GO:0016491">
    <property type="term" value="F:oxidoreductase activity"/>
    <property type="evidence" value="ECO:0007669"/>
    <property type="project" value="UniProtKB-KW"/>
</dbReference>
<evidence type="ECO:0008006" key="6">
    <source>
        <dbReference type="Google" id="ProtNLM"/>
    </source>
</evidence>
<accession>A0A8E2JSH6</accession>
<evidence type="ECO:0000313" key="5">
    <source>
        <dbReference type="Proteomes" id="UP000250140"/>
    </source>
</evidence>
<evidence type="ECO:0000256" key="1">
    <source>
        <dbReference type="ARBA" id="ARBA00023002"/>
    </source>
</evidence>
<dbReference type="PANTHER" id="PTHR43333">
    <property type="entry name" value="2-HACID_DH_C DOMAIN-CONTAINING PROTEIN"/>
    <property type="match status" value="1"/>
</dbReference>
<dbReference type="Gene3D" id="3.40.50.720">
    <property type="entry name" value="NAD(P)-binding Rossmann-like Domain"/>
    <property type="match status" value="3"/>
</dbReference>
<evidence type="ECO:0000256" key="2">
    <source>
        <dbReference type="ARBA" id="ARBA00023027"/>
    </source>
</evidence>
<dbReference type="Proteomes" id="UP000250140">
    <property type="component" value="Unassembled WGS sequence"/>
</dbReference>
<dbReference type="AlphaFoldDB" id="A0A8E2JSH6"/>
<dbReference type="OrthoDB" id="298012at2759"/>
<dbReference type="PANTHER" id="PTHR43333:SF1">
    <property type="entry name" value="D-ISOMER SPECIFIC 2-HYDROXYACID DEHYDROGENASE NAD-BINDING DOMAIN-CONTAINING PROTEIN"/>
    <property type="match status" value="1"/>
</dbReference>
<feature type="compositionally biased region" description="Polar residues" evidence="3">
    <location>
        <begin position="235"/>
        <end position="245"/>
    </location>
</feature>
<proteinExistence type="predicted"/>
<feature type="compositionally biased region" description="Polar residues" evidence="3">
    <location>
        <begin position="206"/>
        <end position="216"/>
    </location>
</feature>
<name>A0A8E2JSH6_9PEZI</name>
<protein>
    <recommendedName>
        <fullName evidence="6">D-isomer specific 2-hydroxyacid dehydrogenase NAD-binding domain-containing protein</fullName>
    </recommendedName>
</protein>
<dbReference type="InterPro" id="IPR036291">
    <property type="entry name" value="NAD(P)-bd_dom_sf"/>
</dbReference>
<evidence type="ECO:0000256" key="3">
    <source>
        <dbReference type="SAM" id="MobiDB-lite"/>
    </source>
</evidence>
<dbReference type="SUPFAM" id="SSF51735">
    <property type="entry name" value="NAD(P)-binding Rossmann-fold domains"/>
    <property type="match status" value="1"/>
</dbReference>